<organism evidence="9 10">
    <name type="scientific">Actinopolyspora mzabensis</name>
    <dbReference type="NCBI Taxonomy" id="995066"/>
    <lineage>
        <taxon>Bacteria</taxon>
        <taxon>Bacillati</taxon>
        <taxon>Actinomycetota</taxon>
        <taxon>Actinomycetes</taxon>
        <taxon>Actinopolysporales</taxon>
        <taxon>Actinopolysporaceae</taxon>
        <taxon>Actinopolyspora</taxon>
    </lineage>
</organism>
<keyword evidence="10" id="KW-1185">Reference proteome</keyword>
<keyword evidence="1" id="KW-0004">4Fe-4S</keyword>
<dbReference type="AlphaFoldDB" id="A0A1G8YUS2"/>
<feature type="region of interest" description="Disordered" evidence="7">
    <location>
        <begin position="475"/>
        <end position="504"/>
    </location>
</feature>
<dbReference type="PANTHER" id="PTHR32439">
    <property type="entry name" value="FERREDOXIN--NITRITE REDUCTASE, CHLOROPLASTIC"/>
    <property type="match status" value="1"/>
</dbReference>
<dbReference type="Gene3D" id="3.30.413.10">
    <property type="entry name" value="Sulfite Reductase Hemoprotein, domain 1"/>
    <property type="match status" value="1"/>
</dbReference>
<accession>A0A1G8YUS2</accession>
<dbReference type="Gene3D" id="3.90.480.10">
    <property type="entry name" value="Sulfite Reductase Hemoprotein,Domain 2"/>
    <property type="match status" value="1"/>
</dbReference>
<evidence type="ECO:0000256" key="3">
    <source>
        <dbReference type="ARBA" id="ARBA00022723"/>
    </source>
</evidence>
<evidence type="ECO:0000256" key="7">
    <source>
        <dbReference type="SAM" id="MobiDB-lite"/>
    </source>
</evidence>
<dbReference type="PANTHER" id="PTHR32439:SF9">
    <property type="entry name" value="BLR3264 PROTEIN"/>
    <property type="match status" value="1"/>
</dbReference>
<keyword evidence="2" id="KW-0349">Heme</keyword>
<feature type="domain" description="Nitrite/Sulfite reductase ferredoxin-like" evidence="8">
    <location>
        <begin position="66"/>
        <end position="115"/>
    </location>
</feature>
<proteinExistence type="predicted"/>
<dbReference type="InterPro" id="IPR036136">
    <property type="entry name" value="Nit/Sulf_reduc_fer-like_dom_sf"/>
</dbReference>
<dbReference type="Proteomes" id="UP000199213">
    <property type="component" value="Unassembled WGS sequence"/>
</dbReference>
<dbReference type="InterPro" id="IPR051329">
    <property type="entry name" value="NIR_SIR_4Fe-4S"/>
</dbReference>
<dbReference type="GO" id="GO:0051539">
    <property type="term" value="F:4 iron, 4 sulfur cluster binding"/>
    <property type="evidence" value="ECO:0007669"/>
    <property type="project" value="UniProtKB-KW"/>
</dbReference>
<name>A0A1G8YUS2_ACTMZ</name>
<evidence type="ECO:0000256" key="1">
    <source>
        <dbReference type="ARBA" id="ARBA00022485"/>
    </source>
</evidence>
<dbReference type="InterPro" id="IPR045854">
    <property type="entry name" value="NO2/SO3_Rdtase_4Fe4S_sf"/>
</dbReference>
<feature type="domain" description="Nitrite/Sulfite reductase ferredoxin-like" evidence="8">
    <location>
        <begin position="307"/>
        <end position="365"/>
    </location>
</feature>
<evidence type="ECO:0000256" key="2">
    <source>
        <dbReference type="ARBA" id="ARBA00022617"/>
    </source>
</evidence>
<evidence type="ECO:0000256" key="6">
    <source>
        <dbReference type="ARBA" id="ARBA00023014"/>
    </source>
</evidence>
<dbReference type="NCBIfam" id="TIGR02435">
    <property type="entry name" value="CobG"/>
    <property type="match status" value="1"/>
</dbReference>
<reference evidence="10" key="1">
    <citation type="submission" date="2016-10" db="EMBL/GenBank/DDBJ databases">
        <authorList>
            <person name="Varghese N."/>
            <person name="Submissions S."/>
        </authorList>
    </citation>
    <scope>NUCLEOTIDE SEQUENCE [LARGE SCALE GENOMIC DNA]</scope>
    <source>
        <strain evidence="10">DSM 45460</strain>
    </source>
</reference>
<dbReference type="InterPro" id="IPR005117">
    <property type="entry name" value="NiRdtase/SiRdtase_haem-b_fer"/>
</dbReference>
<keyword evidence="4" id="KW-0560">Oxidoreductase</keyword>
<dbReference type="EMBL" id="FNFM01000004">
    <property type="protein sequence ID" value="SDK05740.1"/>
    <property type="molecule type" value="Genomic_DNA"/>
</dbReference>
<sequence>MIHRRYALQFRERADPSSSCGHTPARHRVAAHSGAARNIAGVSEYYSADRDRADACPGALRVHQAADGGLARVRVPGGRLELRQLRALTKAAVELGNSTVELTSRANLQLRGVEAPDELGRLLAEVGLLPSLTHERVRNIIAAPYAGLDGRGRLGSVRWLAAELDALLCAEPALAELSGRFLFTVDDGSGDLARLRADVGLLPVSSDSVAVLLAGRDSGVRVPPGAAPAAAVTAACEFLATRERHGATAWRVAELDTLDELIDALRDRAGQCSGSVADVTSRWSVSFAEWPKSQERPTVGELTRSEGRVALGVGAPLGRLSPAQLRCIIRAAEAASGTVRLTPWRTVVVPGVAEEECSTWLSALHSCGLIVETASPFNGATACAGEPGCAKSLADVHRDAARGLAYAEAVDDGGTDAGVLPVHWAGCSRRCGLPRGPVVEVLASPSGYRVSSTAESGTDTWATAAGTEEVAEAVRRARHVGPSTLEPGNGHEDDQQETGDEDNR</sequence>
<evidence type="ECO:0000256" key="5">
    <source>
        <dbReference type="ARBA" id="ARBA00023004"/>
    </source>
</evidence>
<keyword evidence="5" id="KW-0408">Iron</keyword>
<evidence type="ECO:0000313" key="9">
    <source>
        <dbReference type="EMBL" id="SDK05740.1"/>
    </source>
</evidence>
<gene>
    <name evidence="9" type="ORF">SAMN04487820_10440</name>
</gene>
<keyword evidence="3" id="KW-0479">Metal-binding</keyword>
<evidence type="ECO:0000256" key="4">
    <source>
        <dbReference type="ARBA" id="ARBA00023002"/>
    </source>
</evidence>
<dbReference type="GO" id="GO:0016491">
    <property type="term" value="F:oxidoreductase activity"/>
    <property type="evidence" value="ECO:0007669"/>
    <property type="project" value="UniProtKB-KW"/>
</dbReference>
<dbReference type="InterPro" id="IPR012798">
    <property type="entry name" value="Cbl_synth_CobG-like"/>
</dbReference>
<protein>
    <submittedName>
        <fullName evidence="9">Precorrin-3B synthase</fullName>
    </submittedName>
</protein>
<evidence type="ECO:0000259" key="8">
    <source>
        <dbReference type="Pfam" id="PF03460"/>
    </source>
</evidence>
<keyword evidence="6" id="KW-0411">Iron-sulfur</keyword>
<feature type="compositionally biased region" description="Acidic residues" evidence="7">
    <location>
        <begin position="494"/>
        <end position="504"/>
    </location>
</feature>
<dbReference type="SUPFAM" id="SSF55124">
    <property type="entry name" value="Nitrite/Sulfite reductase N-terminal domain-like"/>
    <property type="match status" value="2"/>
</dbReference>
<evidence type="ECO:0000313" key="10">
    <source>
        <dbReference type="Proteomes" id="UP000199213"/>
    </source>
</evidence>
<dbReference type="Pfam" id="PF03460">
    <property type="entry name" value="NIR_SIR_ferr"/>
    <property type="match status" value="2"/>
</dbReference>
<dbReference type="GO" id="GO:0046872">
    <property type="term" value="F:metal ion binding"/>
    <property type="evidence" value="ECO:0007669"/>
    <property type="project" value="UniProtKB-KW"/>
</dbReference>